<dbReference type="PANTHER" id="PTHR47165">
    <property type="entry name" value="OS03G0429900 PROTEIN"/>
    <property type="match status" value="1"/>
</dbReference>
<dbReference type="CDD" id="cd04476">
    <property type="entry name" value="RPA1_DBD_C"/>
    <property type="match status" value="1"/>
</dbReference>
<comment type="caution">
    <text evidence="17">The sequence shown here is derived from an EMBL/GenBank/DDBJ whole genome shotgun (WGS) entry which is preliminary data.</text>
</comment>
<dbReference type="CDD" id="cd04475">
    <property type="entry name" value="RPA1_DBD_B"/>
    <property type="match status" value="1"/>
</dbReference>
<dbReference type="Pfam" id="PF16900">
    <property type="entry name" value="REPA_OB_2"/>
    <property type="match status" value="1"/>
</dbReference>
<dbReference type="InterPro" id="IPR012340">
    <property type="entry name" value="NA-bd_OB-fold"/>
</dbReference>
<evidence type="ECO:0000256" key="2">
    <source>
        <dbReference type="ARBA" id="ARBA00005690"/>
    </source>
</evidence>
<dbReference type="InterPro" id="IPR013955">
    <property type="entry name" value="Rep_factor-A_C"/>
</dbReference>
<keyword evidence="4 12" id="KW-0479">Metal-binding</keyword>
<evidence type="ECO:0000256" key="4">
    <source>
        <dbReference type="ARBA" id="ARBA00022723"/>
    </source>
</evidence>
<evidence type="ECO:0000256" key="10">
    <source>
        <dbReference type="ARBA" id="ARBA00023204"/>
    </source>
</evidence>
<keyword evidence="9" id="KW-0233">DNA recombination</keyword>
<evidence type="ECO:0000313" key="18">
    <source>
        <dbReference type="Proteomes" id="UP000077202"/>
    </source>
</evidence>
<feature type="domain" description="OB" evidence="13">
    <location>
        <begin position="198"/>
        <end position="277"/>
    </location>
</feature>
<dbReference type="PANTHER" id="PTHR47165:SF4">
    <property type="entry name" value="OS03G0429900 PROTEIN"/>
    <property type="match status" value="1"/>
</dbReference>
<gene>
    <name evidence="17" type="ORF">AXG93_4332s1160</name>
</gene>
<evidence type="ECO:0000256" key="6">
    <source>
        <dbReference type="ARBA" id="ARBA00022771"/>
    </source>
</evidence>
<evidence type="ECO:0000256" key="8">
    <source>
        <dbReference type="ARBA" id="ARBA00023125"/>
    </source>
</evidence>
<proteinExistence type="inferred from homology"/>
<evidence type="ECO:0000256" key="12">
    <source>
        <dbReference type="RuleBase" id="RU364130"/>
    </source>
</evidence>
<dbReference type="Pfam" id="PF08646">
    <property type="entry name" value="Rep_fac-A_C"/>
    <property type="match status" value="1"/>
</dbReference>
<organism evidence="17 18">
    <name type="scientific">Marchantia polymorpha subsp. ruderalis</name>
    <dbReference type="NCBI Taxonomy" id="1480154"/>
    <lineage>
        <taxon>Eukaryota</taxon>
        <taxon>Viridiplantae</taxon>
        <taxon>Streptophyta</taxon>
        <taxon>Embryophyta</taxon>
        <taxon>Marchantiophyta</taxon>
        <taxon>Marchantiopsida</taxon>
        <taxon>Marchantiidae</taxon>
        <taxon>Marchantiales</taxon>
        <taxon>Marchantiaceae</taxon>
        <taxon>Marchantia</taxon>
    </lineage>
</organism>
<evidence type="ECO:0000259" key="13">
    <source>
        <dbReference type="Pfam" id="PF01336"/>
    </source>
</evidence>
<feature type="domain" description="Replication protein A OB" evidence="16">
    <location>
        <begin position="318"/>
        <end position="415"/>
    </location>
</feature>
<dbReference type="EMBL" id="LVLJ01001948">
    <property type="protein sequence ID" value="OAE27219.1"/>
    <property type="molecule type" value="Genomic_DNA"/>
</dbReference>
<dbReference type="Gene3D" id="2.40.50.140">
    <property type="entry name" value="Nucleic acid-binding proteins"/>
    <property type="match status" value="4"/>
</dbReference>
<keyword evidence="10" id="KW-0234">DNA repair</keyword>
<dbReference type="Pfam" id="PF01336">
    <property type="entry name" value="tRNA_anti-codon"/>
    <property type="match status" value="1"/>
</dbReference>
<evidence type="ECO:0000259" key="15">
    <source>
        <dbReference type="Pfam" id="PF08646"/>
    </source>
</evidence>
<comment type="similarity">
    <text evidence="2 12">Belongs to the replication factor A protein 1 family.</text>
</comment>
<dbReference type="GO" id="GO:0006281">
    <property type="term" value="P:DNA repair"/>
    <property type="evidence" value="ECO:0007669"/>
    <property type="project" value="UniProtKB-KW"/>
</dbReference>
<dbReference type="InterPro" id="IPR047192">
    <property type="entry name" value="Euk_RPA1_DBD_C"/>
</dbReference>
<dbReference type="CDD" id="cd04474">
    <property type="entry name" value="RPA1_DBD_A"/>
    <property type="match status" value="1"/>
</dbReference>
<dbReference type="FunFam" id="2.40.50.140:FF:000041">
    <property type="entry name" value="Replication protein A subunit"/>
    <property type="match status" value="1"/>
</dbReference>
<dbReference type="GO" id="GO:0005634">
    <property type="term" value="C:nucleus"/>
    <property type="evidence" value="ECO:0007669"/>
    <property type="project" value="UniProtKB-SubCell"/>
</dbReference>
<evidence type="ECO:0000256" key="11">
    <source>
        <dbReference type="ARBA" id="ARBA00023242"/>
    </source>
</evidence>
<keyword evidence="18" id="KW-1185">Reference proteome</keyword>
<dbReference type="FunFam" id="2.40.50.140:FF:000090">
    <property type="entry name" value="Replication protein A subunit"/>
    <property type="match status" value="1"/>
</dbReference>
<dbReference type="GO" id="GO:0003677">
    <property type="term" value="F:DNA binding"/>
    <property type="evidence" value="ECO:0007669"/>
    <property type="project" value="UniProtKB-KW"/>
</dbReference>
<dbReference type="GO" id="GO:0008270">
    <property type="term" value="F:zinc ion binding"/>
    <property type="evidence" value="ECO:0007669"/>
    <property type="project" value="UniProtKB-KW"/>
</dbReference>
<dbReference type="Proteomes" id="UP000077202">
    <property type="component" value="Unassembled WGS sequence"/>
</dbReference>
<evidence type="ECO:0000256" key="3">
    <source>
        <dbReference type="ARBA" id="ARBA00022705"/>
    </source>
</evidence>
<keyword evidence="11 12" id="KW-0539">Nucleus</keyword>
<dbReference type="FunFam" id="2.40.50.140:FF:000064">
    <property type="entry name" value="Replication protein A subunit"/>
    <property type="match status" value="1"/>
</dbReference>
<keyword evidence="3 12" id="KW-0235">DNA replication</keyword>
<dbReference type="AlphaFoldDB" id="A0A176W2E5"/>
<keyword evidence="5" id="KW-0227">DNA damage</keyword>
<evidence type="ECO:0000259" key="16">
    <source>
        <dbReference type="Pfam" id="PF16900"/>
    </source>
</evidence>
<comment type="subunit">
    <text evidence="12">Heterotrimer of RPA1, RPA2 and RPA3 (canonical replication protein A complex).</text>
</comment>
<dbReference type="InterPro" id="IPR004365">
    <property type="entry name" value="NA-bd_OB_tRNA"/>
</dbReference>
<sequence length="632" mass="69102">MAHDASAAPTPDGISLVLSSPGTVSPVLQVLDLKAQGSSRYKSQLSDGKRKIPAVLSCLNSEILSGGLLNMGLVKLLDYTVSTIVNQKVLLVSNCEVVRSQCESEFSSSTEVTATGDGHAKSAVKIEPGSDLKMTEDAFTNGGIELKPKAKSQAFAATVKSASQIIKEQSGFAAPAITKGISRRVYPLVSLNPYESLWTIKVRVTSKGPMRTFSNARGSGNLFNVELTDEEGTQIQATMFKEAADEFHNKLQLGKLYFISNGILKAANKRYSNLKNDYEMTLSTKSTVEEIPEEDGKDKVIPLLKVNVVKIADMAPYVNARELIDVIGVVQTVGLNASVRRKITNEEIPKRDVTIADESNKTVVITLWNALSSDQGAKLAGMVDEAPIVVFRSVRVSDYQGLSLSTVSHSTVLINPDIPEAKALRQWYEETGKSASMAPAGANLPGRMGGSMSSSAAAERVKLADVTKPEVGEGKPAYFTVRACISFIKPDQAMWYLACTACNRKVNQESDSSYWCEGCSKNYDTCNRRYIMLAKISDHSGEAWISAFNEQAESILGHSAERLNDIKSQDNEHKEYQRVLKGAAWESRMLRISVQQNEYMSEKRQRITVRSVSSVDWAAESKLLLERLSTLH</sequence>
<name>A0A176W2E5_MARPO</name>
<accession>A0A176W2E5</accession>
<evidence type="ECO:0000256" key="7">
    <source>
        <dbReference type="ARBA" id="ARBA00022833"/>
    </source>
</evidence>
<keyword evidence="6 12" id="KW-0863">Zinc-finger</keyword>
<reference evidence="17" key="1">
    <citation type="submission" date="2016-03" db="EMBL/GenBank/DDBJ databases">
        <title>Mechanisms controlling the formation of the plant cell surface in tip-growing cells are functionally conserved among land plants.</title>
        <authorList>
            <person name="Honkanen S."/>
            <person name="Jones V.A."/>
            <person name="Morieri G."/>
            <person name="Champion C."/>
            <person name="Hetherington A.J."/>
            <person name="Kelly S."/>
            <person name="Saint-Marcoux D."/>
            <person name="Proust H."/>
            <person name="Prescott H."/>
            <person name="Dolan L."/>
        </authorList>
    </citation>
    <scope>NUCLEOTIDE SEQUENCE [LARGE SCALE GENOMIC DNA]</scope>
    <source>
        <tissue evidence="17">Whole gametophyte</tissue>
    </source>
</reference>
<feature type="domain" description="Replication factor-A protein 1 N-terminal" evidence="14">
    <location>
        <begin position="10"/>
        <end position="99"/>
    </location>
</feature>
<dbReference type="InterPro" id="IPR004591">
    <property type="entry name" value="Rfa1"/>
</dbReference>
<keyword evidence="8 12" id="KW-0238">DNA-binding</keyword>
<dbReference type="GO" id="GO:0006310">
    <property type="term" value="P:DNA recombination"/>
    <property type="evidence" value="ECO:0007669"/>
    <property type="project" value="UniProtKB-KW"/>
</dbReference>
<protein>
    <recommendedName>
        <fullName evidence="12">Replication protein A subunit</fullName>
    </recommendedName>
</protein>
<dbReference type="SUPFAM" id="SSF50249">
    <property type="entry name" value="Nucleic acid-binding proteins"/>
    <property type="match status" value="4"/>
</dbReference>
<comment type="function">
    <text evidence="12">Component of the replication protein A complex (RPA) required for DNA recombination, repair and replication. The activity of RPA is mediated by single-stranded DNA binding and protein interactions. Probably involved in repair of double-strand DNA breaks (DSBs) induced by genotoxic stresses.</text>
</comment>
<evidence type="ECO:0000313" key="17">
    <source>
        <dbReference type="EMBL" id="OAE27219.1"/>
    </source>
</evidence>
<comment type="subcellular location">
    <subcellularLocation>
        <location evidence="1 12">Nucleus</location>
    </subcellularLocation>
</comment>
<dbReference type="NCBIfam" id="TIGR00617">
    <property type="entry name" value="rpa1"/>
    <property type="match status" value="1"/>
</dbReference>
<keyword evidence="7 12" id="KW-0862">Zinc</keyword>
<evidence type="ECO:0000259" key="14">
    <source>
        <dbReference type="Pfam" id="PF04057"/>
    </source>
</evidence>
<dbReference type="InterPro" id="IPR007199">
    <property type="entry name" value="Rep_factor-A_N"/>
</dbReference>
<feature type="domain" description="Replication factor A C-terminal" evidence="15">
    <location>
        <begin position="478"/>
        <end position="624"/>
    </location>
</feature>
<dbReference type="Pfam" id="PF04057">
    <property type="entry name" value="Rep-A_N"/>
    <property type="match status" value="1"/>
</dbReference>
<evidence type="ECO:0000256" key="5">
    <source>
        <dbReference type="ARBA" id="ARBA00022763"/>
    </source>
</evidence>
<evidence type="ECO:0000256" key="1">
    <source>
        <dbReference type="ARBA" id="ARBA00004123"/>
    </source>
</evidence>
<dbReference type="GO" id="GO:0006260">
    <property type="term" value="P:DNA replication"/>
    <property type="evidence" value="ECO:0007669"/>
    <property type="project" value="UniProtKB-KW"/>
</dbReference>
<evidence type="ECO:0000256" key="9">
    <source>
        <dbReference type="ARBA" id="ARBA00023172"/>
    </source>
</evidence>
<dbReference type="InterPro" id="IPR031657">
    <property type="entry name" value="REPA_OB_2"/>
</dbReference>